<protein>
    <recommendedName>
        <fullName evidence="4">Receptor ligand binding region domain-containing protein</fullName>
    </recommendedName>
</protein>
<dbReference type="Proteomes" id="UP000192578">
    <property type="component" value="Unassembled WGS sequence"/>
</dbReference>
<dbReference type="AlphaFoldDB" id="A0A9X6NJL8"/>
<dbReference type="OrthoDB" id="302535at2759"/>
<keyword evidence="1" id="KW-1133">Transmembrane helix</keyword>
<dbReference type="InterPro" id="IPR028082">
    <property type="entry name" value="Peripla_BP_I"/>
</dbReference>
<dbReference type="SUPFAM" id="SSF53822">
    <property type="entry name" value="Periplasmic binding protein-like I"/>
    <property type="match status" value="1"/>
</dbReference>
<gene>
    <name evidence="2" type="ORF">BV898_19812</name>
</gene>
<accession>A0A9X6NJL8</accession>
<name>A0A9X6NJL8_HYPEX</name>
<sequence length="231" mass="26249">MDPHIFATYMTLMGMAEVLEETRRNNWSTSGKQLAKLFMNRTFHTKAGDFTIDEGGERTSAMAITHHLNVMLIQDGHTTPLRQVAVMDWPGVWPVLSRPVCGFHGEKCGPSHVPQYVMGFGGSFIVIFITFMITYVRLAAMHYAHRNWCETGNSDYCDCQAKQKNPCHEHLSFRETTIVRSFNWLALRSPVASLASQLTGLIHIRDTRDRLSEELRAQLIMVLVDVFTSEV</sequence>
<dbReference type="EMBL" id="MTYJ01000768">
    <property type="protein sequence ID" value="OWA55425.1"/>
    <property type="molecule type" value="Genomic_DNA"/>
</dbReference>
<feature type="transmembrane region" description="Helical" evidence="1">
    <location>
        <begin position="116"/>
        <end position="136"/>
    </location>
</feature>
<proteinExistence type="predicted"/>
<keyword evidence="1" id="KW-0472">Membrane</keyword>
<evidence type="ECO:0000313" key="3">
    <source>
        <dbReference type="Proteomes" id="UP000192578"/>
    </source>
</evidence>
<organism evidence="2 3">
    <name type="scientific">Hypsibius exemplaris</name>
    <name type="common">Freshwater tardigrade</name>
    <dbReference type="NCBI Taxonomy" id="2072580"/>
    <lineage>
        <taxon>Eukaryota</taxon>
        <taxon>Metazoa</taxon>
        <taxon>Ecdysozoa</taxon>
        <taxon>Tardigrada</taxon>
        <taxon>Eutardigrada</taxon>
        <taxon>Parachela</taxon>
        <taxon>Hypsibioidea</taxon>
        <taxon>Hypsibiidae</taxon>
        <taxon>Hypsibius</taxon>
    </lineage>
</organism>
<evidence type="ECO:0008006" key="4">
    <source>
        <dbReference type="Google" id="ProtNLM"/>
    </source>
</evidence>
<keyword evidence="3" id="KW-1185">Reference proteome</keyword>
<evidence type="ECO:0000256" key="1">
    <source>
        <dbReference type="SAM" id="Phobius"/>
    </source>
</evidence>
<reference evidence="3" key="1">
    <citation type="submission" date="2017-01" db="EMBL/GenBank/DDBJ databases">
        <title>Comparative genomics of anhydrobiosis in the tardigrade Hypsibius dujardini.</title>
        <authorList>
            <person name="Yoshida Y."/>
            <person name="Koutsovoulos G."/>
            <person name="Laetsch D."/>
            <person name="Stevens L."/>
            <person name="Kumar S."/>
            <person name="Horikawa D."/>
            <person name="Ishino K."/>
            <person name="Komine S."/>
            <person name="Tomita M."/>
            <person name="Blaxter M."/>
            <person name="Arakawa K."/>
        </authorList>
    </citation>
    <scope>NUCLEOTIDE SEQUENCE [LARGE SCALE GENOMIC DNA]</scope>
    <source>
        <strain evidence="3">Z151</strain>
    </source>
</reference>
<comment type="caution">
    <text evidence="2">The sequence shown here is derived from an EMBL/GenBank/DDBJ whole genome shotgun (WGS) entry which is preliminary data.</text>
</comment>
<keyword evidence="1" id="KW-0812">Transmembrane</keyword>
<evidence type="ECO:0000313" key="2">
    <source>
        <dbReference type="EMBL" id="OWA55425.1"/>
    </source>
</evidence>